<feature type="region of interest" description="Disordered" evidence="4">
    <location>
        <begin position="78"/>
        <end position="97"/>
    </location>
</feature>
<dbReference type="PANTHER" id="PTHR14107">
    <property type="entry name" value="WD REPEAT PROTEIN"/>
    <property type="match status" value="1"/>
</dbReference>
<keyword evidence="2" id="KW-0677">Repeat</keyword>
<dbReference type="InterPro" id="IPR001680">
    <property type="entry name" value="WD40_rpt"/>
</dbReference>
<dbReference type="GO" id="GO:0045013">
    <property type="term" value="P:carbon catabolite repression of transcription"/>
    <property type="evidence" value="ECO:0007669"/>
    <property type="project" value="TreeGrafter"/>
</dbReference>
<name>A0A0C9LXI1_9FUNG</name>
<dbReference type="Gene3D" id="2.130.10.10">
    <property type="entry name" value="YVTN repeat-like/Quinoprotein amine dehydrogenase"/>
    <property type="match status" value="1"/>
</dbReference>
<evidence type="ECO:0000256" key="2">
    <source>
        <dbReference type="ARBA" id="ARBA00022737"/>
    </source>
</evidence>
<dbReference type="Proteomes" id="UP000053815">
    <property type="component" value="Unassembled WGS sequence"/>
</dbReference>
<evidence type="ECO:0000256" key="4">
    <source>
        <dbReference type="SAM" id="MobiDB-lite"/>
    </source>
</evidence>
<sequence>MASKRFYPEKLIKPYPPSNPDFHCTEIHTPEGFYTLLHELYQENTQPQFNSGTHVSFFCPTASSATVKQQQQSTQFLSTPSYNYSGTTTSSISEDGGDFLSSVEEEEVDNNSSSSSSNNSTQNSPSDLLSVPIELFASSTTRSGPPSPKPPTADITIEPTSSTNSSSFSSFWHSSRGHHHHHHYKKPKNSLSKLKSCFIEYMTPHEQLQKMLSERTPQNCNVFYNVGLSLIWQDERGQPREALSKITFGKAYPTCHDVNSMTSSMGHLDVIIGFSSGDFIWYDTISNRYTRLNKNGMMNGSSVTMVKWISGSEDLFMASFDDGSILILDKDRDDQAFILPEPQSWAEEHFQITKPSKHSKHNPVAHWRVSQKGVTAFAFSPDNQYVATVGKDGLMRTVDYTNERLCDVFAGYFGRLLCVAWSPDGKYILTGGQDDLVTIWSFKENKIIARCQGHRSWVTGVAFDPLLCDDKDYRFASVGEDCKVLLWDFSVNALHKPKQRRASVITLPGQPSSHQIPIQDSLFNKPLQPPSPLKKFRKRSSIFGSSDSTLLLQPIEPTQHVKLPTVHPALSKCQVPFLQPIVKQTIHPDPCVDIVYREDSVITTDRRGRVRVWSRPSS</sequence>
<dbReference type="Pfam" id="PF00400">
    <property type="entry name" value="WD40"/>
    <property type="match status" value="3"/>
</dbReference>
<reference evidence="5" key="1">
    <citation type="submission" date="2014-09" db="EMBL/GenBank/DDBJ databases">
        <title>Draft genome sequence of an oleaginous Mucoromycotina fungus Mucor ambiguus NBRC6742.</title>
        <authorList>
            <person name="Takeda I."/>
            <person name="Yamane N."/>
            <person name="Morita T."/>
            <person name="Tamano K."/>
            <person name="Machida M."/>
            <person name="Baker S."/>
            <person name="Koike H."/>
        </authorList>
    </citation>
    <scope>NUCLEOTIDE SEQUENCE</scope>
    <source>
        <strain evidence="5">NBRC 6742</strain>
    </source>
</reference>
<keyword evidence="6" id="KW-1185">Reference proteome</keyword>
<dbReference type="GO" id="GO:0032153">
    <property type="term" value="C:cell division site"/>
    <property type="evidence" value="ECO:0007669"/>
    <property type="project" value="TreeGrafter"/>
</dbReference>
<dbReference type="SMART" id="SM00320">
    <property type="entry name" value="WD40"/>
    <property type="match status" value="5"/>
</dbReference>
<gene>
    <name evidence="5" type="ORF">MAM1_0319d09631</name>
</gene>
<feature type="compositionally biased region" description="Polar residues" evidence="4">
    <location>
        <begin position="78"/>
        <end position="93"/>
    </location>
</feature>
<dbReference type="GO" id="GO:0051286">
    <property type="term" value="C:cell tip"/>
    <property type="evidence" value="ECO:0007669"/>
    <property type="project" value="TreeGrafter"/>
</dbReference>
<evidence type="ECO:0000256" key="1">
    <source>
        <dbReference type="ARBA" id="ARBA00022574"/>
    </source>
</evidence>
<dbReference type="OrthoDB" id="3367at2759"/>
<dbReference type="InterPro" id="IPR051362">
    <property type="entry name" value="WD_repeat_creC_regulators"/>
</dbReference>
<dbReference type="AlphaFoldDB" id="A0A0C9LXI1"/>
<accession>A0A0C9LXI1</accession>
<proteinExistence type="predicted"/>
<dbReference type="STRING" id="91626.A0A0C9LXI1"/>
<dbReference type="PROSITE" id="PS50294">
    <property type="entry name" value="WD_REPEATS_REGION"/>
    <property type="match status" value="1"/>
</dbReference>
<feature type="compositionally biased region" description="Low complexity" evidence="4">
    <location>
        <begin position="110"/>
        <end position="120"/>
    </location>
</feature>
<dbReference type="InterPro" id="IPR015943">
    <property type="entry name" value="WD40/YVTN_repeat-like_dom_sf"/>
</dbReference>
<dbReference type="EMBL" id="DF836608">
    <property type="protein sequence ID" value="GAN10095.1"/>
    <property type="molecule type" value="Genomic_DNA"/>
</dbReference>
<keyword evidence="1 3" id="KW-0853">WD repeat</keyword>
<dbReference type="GO" id="GO:0005634">
    <property type="term" value="C:nucleus"/>
    <property type="evidence" value="ECO:0007669"/>
    <property type="project" value="TreeGrafter"/>
</dbReference>
<organism evidence="5">
    <name type="scientific">Mucor ambiguus</name>
    <dbReference type="NCBI Taxonomy" id="91626"/>
    <lineage>
        <taxon>Eukaryota</taxon>
        <taxon>Fungi</taxon>
        <taxon>Fungi incertae sedis</taxon>
        <taxon>Mucoromycota</taxon>
        <taxon>Mucoromycotina</taxon>
        <taxon>Mucoromycetes</taxon>
        <taxon>Mucorales</taxon>
        <taxon>Mucorineae</taxon>
        <taxon>Mucoraceae</taxon>
        <taxon>Mucor</taxon>
    </lineage>
</organism>
<dbReference type="PANTHER" id="PTHR14107:SF16">
    <property type="entry name" value="AT02583P"/>
    <property type="match status" value="1"/>
</dbReference>
<evidence type="ECO:0000313" key="6">
    <source>
        <dbReference type="Proteomes" id="UP000053815"/>
    </source>
</evidence>
<evidence type="ECO:0000313" key="5">
    <source>
        <dbReference type="EMBL" id="GAN10095.1"/>
    </source>
</evidence>
<feature type="region of interest" description="Disordered" evidence="4">
    <location>
        <begin position="102"/>
        <end position="162"/>
    </location>
</feature>
<evidence type="ECO:0000256" key="3">
    <source>
        <dbReference type="PROSITE-ProRule" id="PRU00221"/>
    </source>
</evidence>
<feature type="repeat" description="WD" evidence="3">
    <location>
        <begin position="409"/>
        <end position="450"/>
    </location>
</feature>
<dbReference type="InterPro" id="IPR036322">
    <property type="entry name" value="WD40_repeat_dom_sf"/>
</dbReference>
<dbReference type="SUPFAM" id="SSF50978">
    <property type="entry name" value="WD40 repeat-like"/>
    <property type="match status" value="1"/>
</dbReference>
<dbReference type="PROSITE" id="PS50082">
    <property type="entry name" value="WD_REPEATS_2"/>
    <property type="match status" value="1"/>
</dbReference>
<protein>
    <submittedName>
        <fullName evidence="5">Catabolite repressor protein</fullName>
    </submittedName>
</protein>